<dbReference type="EMBL" id="CP001999">
    <property type="protein sequence ID" value="ADG93163.1"/>
    <property type="molecule type" value="Genomic_DNA"/>
</dbReference>
<dbReference type="KEGG" id="ant:Arnit_1507"/>
<evidence type="ECO:0000313" key="2">
    <source>
        <dbReference type="Proteomes" id="UP000000939"/>
    </source>
</evidence>
<name>D5V5Z6_ARCNC</name>
<organism evidence="1 2">
    <name type="scientific">Arcobacter nitrofigilis (strain ATCC 33309 / DSM 7299 / CCUG 15893 / LMG 7604 / NCTC 12251 / CI)</name>
    <name type="common">Campylobacter nitrofigilis</name>
    <dbReference type="NCBI Taxonomy" id="572480"/>
    <lineage>
        <taxon>Bacteria</taxon>
        <taxon>Pseudomonadati</taxon>
        <taxon>Campylobacterota</taxon>
        <taxon>Epsilonproteobacteria</taxon>
        <taxon>Campylobacterales</taxon>
        <taxon>Arcobacteraceae</taxon>
        <taxon>Arcobacter</taxon>
    </lineage>
</organism>
<reference evidence="1 2" key="1">
    <citation type="journal article" date="2010" name="Stand. Genomic Sci.">
        <title>Complete genome sequence of Arcobacter nitrofigilis type strain (CI).</title>
        <authorList>
            <person name="Pati A."/>
            <person name="Gronow S."/>
            <person name="Lapidus A."/>
            <person name="Copeland A."/>
            <person name="Glavina Del Rio T."/>
            <person name="Nolan M."/>
            <person name="Lucas S."/>
            <person name="Tice H."/>
            <person name="Cheng J.F."/>
            <person name="Han C."/>
            <person name="Chertkov O."/>
            <person name="Bruce D."/>
            <person name="Tapia R."/>
            <person name="Goodwin L."/>
            <person name="Pitluck S."/>
            <person name="Liolios K."/>
            <person name="Ivanova N."/>
            <person name="Mavromatis K."/>
            <person name="Chen A."/>
            <person name="Palaniappan K."/>
            <person name="Land M."/>
            <person name="Hauser L."/>
            <person name="Chang Y.J."/>
            <person name="Jeffries C.D."/>
            <person name="Detter J.C."/>
            <person name="Rohde M."/>
            <person name="Goker M."/>
            <person name="Bristow J."/>
            <person name="Eisen J.A."/>
            <person name="Markowitz V."/>
            <person name="Hugenholtz P."/>
            <person name="Klenk H.P."/>
            <person name="Kyrpides N.C."/>
        </authorList>
    </citation>
    <scope>NUCLEOTIDE SEQUENCE [LARGE SCALE GENOMIC DNA]</scope>
    <source>
        <strain evidence="2">ATCC 33309 / DSM 7299 / CCUG 15893 / LMG 7604 / NCTC 12251 / CI</strain>
    </source>
</reference>
<sequence length="321" mass="37409">MYSLILRLIFLFIITADLNAERIKTKKFFFDSVNINIVSSKNSYYPIDTIARVSDINNLNIYIPYKVQGGELLLPDYFQEVDINKKIFEKVNSNVKATLSWNSQLLKGNGFLKAKVTIDGDINAKFIQLSLLKEKEILKFDYLSNYTGKKSHLIIKLVGSIKSKNFDSSKNKYIYFPIKSFKTNRIWLNNNLGSEYNNINSPYFNPYKKSIHSKDHLAFGKLYEWTENVCPDGFRIPTKEEFIAEIDNFEFRNSFLNLTYAGMRGIVKDNILFAGQFGSYWLNSSTKKEIYGVLRIYDGKLLWNTAYKKYGFSVRCIRDDY</sequence>
<gene>
    <name evidence="1" type="ordered locus">Arnit_1507</name>
</gene>
<dbReference type="Proteomes" id="UP000000939">
    <property type="component" value="Chromosome"/>
</dbReference>
<keyword evidence="2" id="KW-1185">Reference proteome</keyword>
<dbReference type="STRING" id="572480.Arnit_1507"/>
<proteinExistence type="predicted"/>
<accession>D5V5Z6</accession>
<dbReference type="eggNOG" id="COG5492">
    <property type="taxonomic scope" value="Bacteria"/>
</dbReference>
<dbReference type="HOGENOM" id="CLU_865076_0_0_7"/>
<dbReference type="AlphaFoldDB" id="D5V5Z6"/>
<protein>
    <submittedName>
        <fullName evidence="1">Uncharacterized protein</fullName>
    </submittedName>
</protein>
<dbReference type="RefSeq" id="WP_013135308.1">
    <property type="nucleotide sequence ID" value="NC_014166.1"/>
</dbReference>
<evidence type="ECO:0000313" key="1">
    <source>
        <dbReference type="EMBL" id="ADG93163.1"/>
    </source>
</evidence>